<feature type="transmembrane region" description="Helical" evidence="1">
    <location>
        <begin position="167"/>
        <end position="185"/>
    </location>
</feature>
<feature type="transmembrane region" description="Helical" evidence="1">
    <location>
        <begin position="41"/>
        <end position="61"/>
    </location>
</feature>
<name>A0A2M9ZQV0_9LEPT</name>
<sequence length="241" mass="26584">MVFLLFSSAFVFFKTYGFPFSGSILLGLSLALTKFHSSKPARPRIIFLGFPLLLLLVSLWDGSSPEDILDLVCITLAGMQAGNGTIGLRTRSASVKDGLLIFLLLFSMILSYSRKELSTFLSPALFLLFPKYSKRQITVPVLIIFLLIVGIFLGATESEHPSEPSLIKSFLLFSGVCLALFSKSLGDDKKRVGEKMLFLACFLLVSLGSPGQEFTGYSLGLFFSYLQEEQEGLESETERNT</sequence>
<proteinExistence type="predicted"/>
<dbReference type="OrthoDB" id="325866at2"/>
<dbReference type="EMBL" id="NPDY01000024">
    <property type="protein sequence ID" value="PJZ68390.1"/>
    <property type="molecule type" value="Genomic_DNA"/>
</dbReference>
<keyword evidence="1" id="KW-0472">Membrane</keyword>
<keyword evidence="1" id="KW-1133">Transmembrane helix</keyword>
<evidence type="ECO:0000313" key="3">
    <source>
        <dbReference type="EMBL" id="PJZ74414.1"/>
    </source>
</evidence>
<comment type="caution">
    <text evidence="3">The sequence shown here is derived from an EMBL/GenBank/DDBJ whole genome shotgun (WGS) entry which is preliminary data.</text>
</comment>
<evidence type="ECO:0000256" key="1">
    <source>
        <dbReference type="SAM" id="Phobius"/>
    </source>
</evidence>
<keyword evidence="1" id="KW-0812">Transmembrane</keyword>
<evidence type="ECO:0000313" key="4">
    <source>
        <dbReference type="Proteomes" id="UP000231962"/>
    </source>
</evidence>
<keyword evidence="4" id="KW-1185">Reference proteome</keyword>
<dbReference type="Proteomes" id="UP000231962">
    <property type="component" value="Unassembled WGS sequence"/>
</dbReference>
<protein>
    <submittedName>
        <fullName evidence="3">Uncharacterized protein</fullName>
    </submittedName>
</protein>
<feature type="transmembrane region" description="Helical" evidence="1">
    <location>
        <begin position="98"/>
        <end position="117"/>
    </location>
</feature>
<dbReference type="EMBL" id="NPDZ01000002">
    <property type="protein sequence ID" value="PJZ74414.1"/>
    <property type="molecule type" value="Genomic_DNA"/>
</dbReference>
<reference evidence="4 5" key="1">
    <citation type="submission" date="2017-07" db="EMBL/GenBank/DDBJ databases">
        <title>Leptospira spp. isolated from tropical soils.</title>
        <authorList>
            <person name="Thibeaux R."/>
            <person name="Iraola G."/>
            <person name="Ferres I."/>
            <person name="Bierque E."/>
            <person name="Girault D."/>
            <person name="Soupe-Gilbert M.-E."/>
            <person name="Picardeau M."/>
            <person name="Goarant C."/>
        </authorList>
    </citation>
    <scope>NUCLEOTIDE SEQUENCE [LARGE SCALE GENOMIC DNA]</scope>
    <source>
        <strain evidence="3 5">FH1-B-B1</strain>
        <strain evidence="2 4">FH1-B-C1</strain>
    </source>
</reference>
<feature type="transmembrane region" description="Helical" evidence="1">
    <location>
        <begin position="137"/>
        <end position="155"/>
    </location>
</feature>
<evidence type="ECO:0000313" key="2">
    <source>
        <dbReference type="EMBL" id="PJZ68390.1"/>
    </source>
</evidence>
<dbReference type="Proteomes" id="UP000231990">
    <property type="component" value="Unassembled WGS sequence"/>
</dbReference>
<feature type="transmembrane region" description="Helical" evidence="1">
    <location>
        <begin position="197"/>
        <end position="226"/>
    </location>
</feature>
<gene>
    <name evidence="2" type="ORF">CH360_16590</name>
    <name evidence="3" type="ORF">CH373_05815</name>
</gene>
<organism evidence="3 5">
    <name type="scientific">Leptospira perolatii</name>
    <dbReference type="NCBI Taxonomy" id="2023191"/>
    <lineage>
        <taxon>Bacteria</taxon>
        <taxon>Pseudomonadati</taxon>
        <taxon>Spirochaetota</taxon>
        <taxon>Spirochaetia</taxon>
        <taxon>Leptospirales</taxon>
        <taxon>Leptospiraceae</taxon>
        <taxon>Leptospira</taxon>
    </lineage>
</organism>
<accession>A0A2M9ZQV0</accession>
<dbReference type="RefSeq" id="WP_100715194.1">
    <property type="nucleotide sequence ID" value="NZ_NPDY01000024.1"/>
</dbReference>
<evidence type="ECO:0000313" key="5">
    <source>
        <dbReference type="Proteomes" id="UP000231990"/>
    </source>
</evidence>
<dbReference type="AlphaFoldDB" id="A0A2M9ZQV0"/>